<dbReference type="Gene3D" id="1.10.8.380">
    <property type="entry name" value="Uncharacterised protein PF01937, DUF89, domain 1"/>
    <property type="match status" value="1"/>
</dbReference>
<evidence type="ECO:0000259" key="1">
    <source>
        <dbReference type="Pfam" id="PF01937"/>
    </source>
</evidence>
<evidence type="ECO:0000313" key="3">
    <source>
        <dbReference type="Proteomes" id="UP000070549"/>
    </source>
</evidence>
<dbReference type="PIRSF" id="PIRSF006593">
    <property type="entry name" value="UCP006593"/>
    <property type="match status" value="1"/>
</dbReference>
<reference evidence="2 3" key="1">
    <citation type="journal article" date="2016" name="Sci. Rep.">
        <title>Metabolic traits of an uncultured archaeal lineage -MSBL1- from brine pools of the Red Sea.</title>
        <authorList>
            <person name="Mwirichia R."/>
            <person name="Alam I."/>
            <person name="Rashid M."/>
            <person name="Vinu M."/>
            <person name="Ba-Alawi W."/>
            <person name="Anthony Kamau A."/>
            <person name="Kamanda Ngugi D."/>
            <person name="Goker M."/>
            <person name="Klenk H.P."/>
            <person name="Bajic V."/>
            <person name="Stingl U."/>
        </authorList>
    </citation>
    <scope>NUCLEOTIDE SEQUENCE [LARGE SCALE GENOMIC DNA]</scope>
    <source>
        <strain evidence="2">SCGC-AAA382A03</strain>
    </source>
</reference>
<dbReference type="InterPro" id="IPR002791">
    <property type="entry name" value="ARMT1-like_metal-bd"/>
</dbReference>
<sequence>MKIKPKCISCEIKGAFEQIKLSTEKEDVTFKALRAILNYLHTASFQNITPAEVGAERNRIIKEITSCFDPYLEIKNKMNDTARKLKPLAKDYISKGENEKDKFKRAIKTAVLGNYFDFSVSEHEIGFSTLKEKFRSALDMDINHDESETVTCQIFSSDKILYLLDNPGEAILDQLLLKEILKNGCRISIAARSGPVQDDVTLEMAEELNLSKFGNLIPAGQSPGVNPKKAPKELKRELDSADVIISKGQGNYEILSEFESSYKGRLAYLLMSKCEPVSASLGVPKGSMVVSFVAGVD</sequence>
<dbReference type="Gene3D" id="3.40.50.10880">
    <property type="entry name" value="Uncharacterised protein PF01937, DUF89, domain 3"/>
    <property type="match status" value="1"/>
</dbReference>
<dbReference type="Gene3D" id="1.10.285.20">
    <property type="entry name" value="Uncharacterised protein PF01937, DUF89, domain 2"/>
    <property type="match status" value="1"/>
</dbReference>
<dbReference type="InterPro" id="IPR014444">
    <property type="entry name" value="PH1575-like"/>
</dbReference>
<dbReference type="EMBL" id="LHYC01000068">
    <property type="protein sequence ID" value="KXB04399.1"/>
    <property type="molecule type" value="Genomic_DNA"/>
</dbReference>
<dbReference type="InterPro" id="IPR036075">
    <property type="entry name" value="ARMT-1-like_metal-bd_sf"/>
</dbReference>
<dbReference type="Pfam" id="PF01937">
    <property type="entry name" value="ARMT1-like_dom"/>
    <property type="match status" value="1"/>
</dbReference>
<dbReference type="AlphaFoldDB" id="A0A133VD68"/>
<feature type="domain" description="Damage-control phosphatase ARMT1-like metal-binding" evidence="1">
    <location>
        <begin position="4"/>
        <end position="289"/>
    </location>
</feature>
<gene>
    <name evidence="2" type="ORF">AKJ49_02145</name>
</gene>
<dbReference type="SUPFAM" id="SSF111321">
    <property type="entry name" value="AF1104-like"/>
    <property type="match status" value="1"/>
</dbReference>
<keyword evidence="3" id="KW-1185">Reference proteome</keyword>
<protein>
    <recommendedName>
        <fullName evidence="1">Damage-control phosphatase ARMT1-like metal-binding domain-containing protein</fullName>
    </recommendedName>
</protein>
<name>A0A133VD68_9EURY</name>
<organism evidence="2 3">
    <name type="scientific">candidate division MSBL1 archaeon SCGC-AAA382A03</name>
    <dbReference type="NCBI Taxonomy" id="1698278"/>
    <lineage>
        <taxon>Archaea</taxon>
        <taxon>Methanobacteriati</taxon>
        <taxon>Methanobacteriota</taxon>
        <taxon>candidate division MSBL1</taxon>
    </lineage>
</organism>
<proteinExistence type="predicted"/>
<accession>A0A133VD68</accession>
<dbReference type="PATRIC" id="fig|1698278.3.peg.469"/>
<dbReference type="Proteomes" id="UP000070549">
    <property type="component" value="Unassembled WGS sequence"/>
</dbReference>
<evidence type="ECO:0000313" key="2">
    <source>
        <dbReference type="EMBL" id="KXB04399.1"/>
    </source>
</evidence>
<comment type="caution">
    <text evidence="2">The sequence shown here is derived from an EMBL/GenBank/DDBJ whole genome shotgun (WGS) entry which is preliminary data.</text>
</comment>